<organism evidence="3 4">
    <name type="scientific">Shouchella lonarensis</name>
    <dbReference type="NCBI Taxonomy" id="1464122"/>
    <lineage>
        <taxon>Bacteria</taxon>
        <taxon>Bacillati</taxon>
        <taxon>Bacillota</taxon>
        <taxon>Bacilli</taxon>
        <taxon>Bacillales</taxon>
        <taxon>Bacillaceae</taxon>
        <taxon>Shouchella</taxon>
    </lineage>
</organism>
<dbReference type="OrthoDB" id="9807744at2"/>
<accession>A0A1G6GIL2</accession>
<dbReference type="RefSeq" id="WP_090774347.1">
    <property type="nucleotide sequence ID" value="NZ_FMYM01000001.1"/>
</dbReference>
<evidence type="ECO:0000256" key="1">
    <source>
        <dbReference type="SAM" id="Phobius"/>
    </source>
</evidence>
<feature type="transmembrane region" description="Helical" evidence="1">
    <location>
        <begin position="260"/>
        <end position="279"/>
    </location>
</feature>
<feature type="transmembrane region" description="Helical" evidence="1">
    <location>
        <begin position="158"/>
        <end position="173"/>
    </location>
</feature>
<gene>
    <name evidence="3" type="ORF">SAMN05421737_10197</name>
</gene>
<protein>
    <recommendedName>
        <fullName evidence="2">DUF418 domain-containing protein</fullName>
    </recommendedName>
</protein>
<dbReference type="EMBL" id="FMYM01000001">
    <property type="protein sequence ID" value="SDB81673.1"/>
    <property type="molecule type" value="Genomic_DNA"/>
</dbReference>
<keyword evidence="1" id="KW-1133">Transmembrane helix</keyword>
<dbReference type="AlphaFoldDB" id="A0A1G6GIL2"/>
<dbReference type="InterPro" id="IPR007349">
    <property type="entry name" value="DUF418"/>
</dbReference>
<feature type="transmembrane region" description="Helical" evidence="1">
    <location>
        <begin position="291"/>
        <end position="312"/>
    </location>
</feature>
<keyword evidence="4" id="KW-1185">Reference proteome</keyword>
<feature type="transmembrane region" description="Helical" evidence="1">
    <location>
        <begin position="136"/>
        <end position="152"/>
    </location>
</feature>
<feature type="transmembrane region" description="Helical" evidence="1">
    <location>
        <begin position="20"/>
        <end position="38"/>
    </location>
</feature>
<dbReference type="InterPro" id="IPR052529">
    <property type="entry name" value="Bact_Transport_Assoc"/>
</dbReference>
<keyword evidence="1" id="KW-0472">Membrane</keyword>
<feature type="transmembrane region" description="Helical" evidence="1">
    <location>
        <begin position="371"/>
        <end position="390"/>
    </location>
</feature>
<evidence type="ECO:0000313" key="4">
    <source>
        <dbReference type="Proteomes" id="UP000242662"/>
    </source>
</evidence>
<feature type="transmembrane region" description="Helical" evidence="1">
    <location>
        <begin position="222"/>
        <end position="248"/>
    </location>
</feature>
<dbReference type="PANTHER" id="PTHR30590:SF3">
    <property type="entry name" value="HYPOTHETICAL MEMBRANE SPANNING PROTEIN"/>
    <property type="match status" value="1"/>
</dbReference>
<feature type="transmembrane region" description="Helical" evidence="1">
    <location>
        <begin position="108"/>
        <end position="124"/>
    </location>
</feature>
<feature type="transmembrane region" description="Helical" evidence="1">
    <location>
        <begin position="180"/>
        <end position="197"/>
    </location>
</feature>
<evidence type="ECO:0000313" key="3">
    <source>
        <dbReference type="EMBL" id="SDB81673.1"/>
    </source>
</evidence>
<evidence type="ECO:0000259" key="2">
    <source>
        <dbReference type="Pfam" id="PF04235"/>
    </source>
</evidence>
<dbReference type="Proteomes" id="UP000242662">
    <property type="component" value="Unassembled WGS sequence"/>
</dbReference>
<dbReference type="PANTHER" id="PTHR30590">
    <property type="entry name" value="INNER MEMBRANE PROTEIN"/>
    <property type="match status" value="1"/>
</dbReference>
<reference evidence="4" key="1">
    <citation type="submission" date="2016-09" db="EMBL/GenBank/DDBJ databases">
        <authorList>
            <person name="Varghese N."/>
            <person name="Submissions S."/>
        </authorList>
    </citation>
    <scope>NUCLEOTIDE SEQUENCE [LARGE SCALE GENOMIC DNA]</scope>
    <source>
        <strain evidence="4">25nlg</strain>
    </source>
</reference>
<keyword evidence="1" id="KW-0812">Transmembrane</keyword>
<dbReference type="Pfam" id="PF04235">
    <property type="entry name" value="DUF418"/>
    <property type="match status" value="1"/>
</dbReference>
<proteinExistence type="predicted"/>
<name>A0A1G6GIL2_9BACI</name>
<sequence length="429" mass="48249">MNQNGQSLGRINVLDSMRGITLLFIFLCNIPALIFMIGNEDIKEFDDNPIVEDVVVVNDIEKVVYADGSKEILDDMKSDEDGKKVDYIPEITAGSIIGILFSDSSRPLFAFMFGISAVLMYDLLRKRQAKPISVLLRRMLTLALFGALHLFFIWSGDILFTYAIGGFLLLLFIKLPQKWLLTVGLLFFTYAVAGFWIEDLTGVPVSIGTGMYDLLPESTPDFLYSMIASLDGALSHLGFMLLGMYAYRAGMFTQLPHKRLFLWITSSILLVIGIAGKAIDFMVLFDFSMPWVISGIANATVTAGYIFLFLAIGTSEKVVRLLLVPFQSVGRMAFTNYLTQSLIFWTAAIAINKIPFFSNLTFISDISELQLYGLALAIFLLQMICSHFWLKRFVYGPLEWIWRLGTYWKFVPIRRRVAVGEIGEKASGM</sequence>
<feature type="domain" description="DUF418" evidence="2">
    <location>
        <begin position="246"/>
        <end position="409"/>
    </location>
</feature>